<dbReference type="EMBL" id="CDMZ01002648">
    <property type="protein sequence ID" value="CEM43273.1"/>
    <property type="molecule type" value="Genomic_DNA"/>
</dbReference>
<accession>A0A0G4HGV4</accession>
<proteinExistence type="predicted"/>
<sequence length="147" mass="16319">MRNRLREAALQHVLKASEVLLEGEEKNPFSSSLVSIPSSDDAFSAASALQDLRKIAREVDNTLAREFQYAEKAGKCGHALDAAERMVKRLRVEALRDYARDKRHSLLIDFLNGLIVSLMENGNSAESESKDGKSGVKQKGVYDPQIM</sequence>
<organism evidence="2">
    <name type="scientific">Chromera velia CCMP2878</name>
    <dbReference type="NCBI Taxonomy" id="1169474"/>
    <lineage>
        <taxon>Eukaryota</taxon>
        <taxon>Sar</taxon>
        <taxon>Alveolata</taxon>
        <taxon>Colpodellida</taxon>
        <taxon>Chromeraceae</taxon>
        <taxon>Chromera</taxon>
    </lineage>
</organism>
<gene>
    <name evidence="2" type="ORF">Cvel_27417</name>
</gene>
<protein>
    <submittedName>
        <fullName evidence="2">Uncharacterized protein</fullName>
    </submittedName>
</protein>
<feature type="region of interest" description="Disordered" evidence="1">
    <location>
        <begin position="123"/>
        <end position="147"/>
    </location>
</feature>
<name>A0A0G4HGV4_9ALVE</name>
<dbReference type="VEuPathDB" id="CryptoDB:Cvel_27417"/>
<reference evidence="2" key="1">
    <citation type="submission" date="2014-11" db="EMBL/GenBank/DDBJ databases">
        <authorList>
            <person name="Otto D Thomas"/>
            <person name="Naeem Raeece"/>
        </authorList>
    </citation>
    <scope>NUCLEOTIDE SEQUENCE</scope>
</reference>
<evidence type="ECO:0000256" key="1">
    <source>
        <dbReference type="SAM" id="MobiDB-lite"/>
    </source>
</evidence>
<dbReference type="AlphaFoldDB" id="A0A0G4HGV4"/>
<evidence type="ECO:0000313" key="2">
    <source>
        <dbReference type="EMBL" id="CEM43273.1"/>
    </source>
</evidence>